<organism evidence="2 3">
    <name type="scientific">Chloebia gouldiae</name>
    <name type="common">Gouldian finch</name>
    <name type="synonym">Erythrura gouldiae</name>
    <dbReference type="NCBI Taxonomy" id="44316"/>
    <lineage>
        <taxon>Eukaryota</taxon>
        <taxon>Metazoa</taxon>
        <taxon>Chordata</taxon>
        <taxon>Craniata</taxon>
        <taxon>Vertebrata</taxon>
        <taxon>Euteleostomi</taxon>
        <taxon>Archelosauria</taxon>
        <taxon>Archosauria</taxon>
        <taxon>Dinosauria</taxon>
        <taxon>Saurischia</taxon>
        <taxon>Theropoda</taxon>
        <taxon>Coelurosauria</taxon>
        <taxon>Aves</taxon>
        <taxon>Neognathae</taxon>
        <taxon>Neoaves</taxon>
        <taxon>Telluraves</taxon>
        <taxon>Australaves</taxon>
        <taxon>Passeriformes</taxon>
        <taxon>Passeroidea</taxon>
        <taxon>Passeridae</taxon>
        <taxon>Chloebia</taxon>
    </lineage>
</organism>
<name>A0A3L8S0B0_CHLGU</name>
<evidence type="ECO:0000256" key="1">
    <source>
        <dbReference type="SAM" id="MobiDB-lite"/>
    </source>
</evidence>
<accession>A0A3L8S0B0</accession>
<feature type="region of interest" description="Disordered" evidence="1">
    <location>
        <begin position="1"/>
        <end position="20"/>
    </location>
</feature>
<proteinExistence type="predicted"/>
<dbReference type="Proteomes" id="UP000276834">
    <property type="component" value="Unassembled WGS sequence"/>
</dbReference>
<evidence type="ECO:0000313" key="2">
    <source>
        <dbReference type="EMBL" id="RLV92315.1"/>
    </source>
</evidence>
<sequence>MRSAARRTPTAAERRAALSARRDSPRRRGWKWRWGFSLVPPNSSEGVIEVWLLSQTNQPNLQIYKILNLDMRIRLQQRWKAIRGVMNLNLDMRIGLQQRWKAIRGVMNCHVLAITLRGKTVFMKRYNKGV</sequence>
<feature type="compositionally biased region" description="Low complexity" evidence="1">
    <location>
        <begin position="1"/>
        <end position="11"/>
    </location>
</feature>
<comment type="caution">
    <text evidence="2">The sequence shown here is derived from an EMBL/GenBank/DDBJ whole genome shotgun (WGS) entry which is preliminary data.</text>
</comment>
<evidence type="ECO:0000313" key="3">
    <source>
        <dbReference type="Proteomes" id="UP000276834"/>
    </source>
</evidence>
<protein>
    <submittedName>
        <fullName evidence="2">Uncharacterized protein</fullName>
    </submittedName>
</protein>
<reference evidence="2 3" key="1">
    <citation type="journal article" date="2018" name="Proc. R. Soc. B">
        <title>A non-coding region near Follistatin controls head colour polymorphism in the Gouldian finch.</title>
        <authorList>
            <person name="Toomey M.B."/>
            <person name="Marques C.I."/>
            <person name="Andrade P."/>
            <person name="Araujo P.M."/>
            <person name="Sabatino S."/>
            <person name="Gazda M.A."/>
            <person name="Afonso S."/>
            <person name="Lopes R.J."/>
            <person name="Corbo J.C."/>
            <person name="Carneiro M."/>
        </authorList>
    </citation>
    <scope>NUCLEOTIDE SEQUENCE [LARGE SCALE GENOMIC DNA]</scope>
    <source>
        <strain evidence="2">Red01</strain>
        <tissue evidence="2">Muscle</tissue>
    </source>
</reference>
<dbReference type="EMBL" id="QUSF01000101">
    <property type="protein sequence ID" value="RLV92315.1"/>
    <property type="molecule type" value="Genomic_DNA"/>
</dbReference>
<gene>
    <name evidence="2" type="ORF">DV515_00013860</name>
</gene>
<dbReference type="AlphaFoldDB" id="A0A3L8S0B0"/>
<keyword evidence="3" id="KW-1185">Reference proteome</keyword>